<dbReference type="AlphaFoldDB" id="S7XLM7"/>
<evidence type="ECO:0000313" key="11">
    <source>
        <dbReference type="EMBL" id="EPR79984.1"/>
    </source>
</evidence>
<dbReference type="SMART" id="SM00436">
    <property type="entry name" value="TOP1Bc"/>
    <property type="match status" value="1"/>
</dbReference>
<dbReference type="FunCoup" id="S7XLM7">
    <property type="interactions" value="267"/>
</dbReference>
<dbReference type="PROSITE" id="PS50880">
    <property type="entry name" value="TOPRIM"/>
    <property type="match status" value="1"/>
</dbReference>
<dbReference type="STRING" id="1358809.S7XLM7"/>
<proteinExistence type="inferred from homology"/>
<dbReference type="Pfam" id="PF01751">
    <property type="entry name" value="Toprim"/>
    <property type="match status" value="1"/>
</dbReference>
<dbReference type="InterPro" id="IPR013824">
    <property type="entry name" value="Topo_IA_cen_sub1"/>
</dbReference>
<comment type="similarity">
    <text evidence="2 7">Belongs to the type IA topoisomerase family.</text>
</comment>
<dbReference type="VEuPathDB" id="MicrosporidiaDB:SLOPH_313"/>
<feature type="domain" description="Topo IA-type catalytic" evidence="10">
    <location>
        <begin position="182"/>
        <end position="674"/>
    </location>
</feature>
<dbReference type="HOGENOM" id="CLU_002929_1_1_1"/>
<feature type="non-terminal residue" evidence="11">
    <location>
        <position position="752"/>
    </location>
</feature>
<dbReference type="SUPFAM" id="SSF56712">
    <property type="entry name" value="Prokaryotic type I DNA topoisomerase"/>
    <property type="match status" value="1"/>
</dbReference>
<evidence type="ECO:0000256" key="7">
    <source>
        <dbReference type="RuleBase" id="RU362092"/>
    </source>
</evidence>
<reference evidence="12" key="1">
    <citation type="journal article" date="2013" name="PLoS Genet.">
        <title>The genome of Spraguea lophii and the basis of host-microsporidian interactions.</title>
        <authorList>
            <person name="Campbell S.E."/>
            <person name="Williams T.A."/>
            <person name="Yousuf A."/>
            <person name="Soanes D.M."/>
            <person name="Paszkiewicz K.H."/>
            <person name="Williams B.A.P."/>
        </authorList>
    </citation>
    <scope>NUCLEOTIDE SEQUENCE [LARGE SCALE GENOMIC DNA]</scope>
    <source>
        <strain evidence="12">42_110</strain>
    </source>
</reference>
<evidence type="ECO:0000256" key="8">
    <source>
        <dbReference type="SAM" id="MobiDB-lite"/>
    </source>
</evidence>
<evidence type="ECO:0000256" key="6">
    <source>
        <dbReference type="ARBA" id="ARBA00023235"/>
    </source>
</evidence>
<dbReference type="Gene3D" id="1.10.460.10">
    <property type="entry name" value="Topoisomerase I, domain 2"/>
    <property type="match status" value="1"/>
</dbReference>
<dbReference type="EMBL" id="ATCN01000052">
    <property type="protein sequence ID" value="EPR79984.1"/>
    <property type="molecule type" value="Genomic_DNA"/>
</dbReference>
<dbReference type="SMART" id="SM00437">
    <property type="entry name" value="TOP1Ac"/>
    <property type="match status" value="1"/>
</dbReference>
<dbReference type="InterPro" id="IPR034144">
    <property type="entry name" value="TOPRIM_TopoIII"/>
</dbReference>
<evidence type="ECO:0000256" key="3">
    <source>
        <dbReference type="ARBA" id="ARBA00012891"/>
    </source>
</evidence>
<dbReference type="Gene3D" id="1.10.290.10">
    <property type="entry name" value="Topoisomerase I, domain 4"/>
    <property type="match status" value="1"/>
</dbReference>
<gene>
    <name evidence="11" type="ORF">SLOPH_313</name>
</gene>
<dbReference type="GO" id="GO:0005634">
    <property type="term" value="C:nucleus"/>
    <property type="evidence" value="ECO:0007669"/>
    <property type="project" value="TreeGrafter"/>
</dbReference>
<dbReference type="Gene3D" id="3.40.50.140">
    <property type="match status" value="1"/>
</dbReference>
<feature type="region of interest" description="Disordered" evidence="8">
    <location>
        <begin position="697"/>
        <end position="752"/>
    </location>
</feature>
<organism evidence="11 12">
    <name type="scientific">Spraguea lophii (strain 42_110)</name>
    <name type="common">Microsporidian parasite</name>
    <dbReference type="NCBI Taxonomy" id="1358809"/>
    <lineage>
        <taxon>Eukaryota</taxon>
        <taxon>Fungi</taxon>
        <taxon>Fungi incertae sedis</taxon>
        <taxon>Microsporidia</taxon>
        <taxon>Spragueidae</taxon>
        <taxon>Spraguea</taxon>
    </lineage>
</organism>
<dbReference type="OMA" id="VIHNVYS"/>
<dbReference type="InterPro" id="IPR013826">
    <property type="entry name" value="Topo_IA_cen_sub3"/>
</dbReference>
<dbReference type="SMART" id="SM00493">
    <property type="entry name" value="TOPRIM"/>
    <property type="match status" value="1"/>
</dbReference>
<dbReference type="GO" id="GO:0006310">
    <property type="term" value="P:DNA recombination"/>
    <property type="evidence" value="ECO:0007669"/>
    <property type="project" value="TreeGrafter"/>
</dbReference>
<evidence type="ECO:0000259" key="10">
    <source>
        <dbReference type="PROSITE" id="PS52039"/>
    </source>
</evidence>
<evidence type="ECO:0000256" key="1">
    <source>
        <dbReference type="ARBA" id="ARBA00000213"/>
    </source>
</evidence>
<dbReference type="InterPro" id="IPR006171">
    <property type="entry name" value="TOPRIM_dom"/>
</dbReference>
<protein>
    <recommendedName>
        <fullName evidence="3 7">DNA topoisomerase</fullName>
        <ecNumber evidence="3 7">5.6.2.1</ecNumber>
    </recommendedName>
</protein>
<name>S7XLM7_SPRLO</name>
<comment type="caution">
    <text evidence="11">The sequence shown here is derived from an EMBL/GenBank/DDBJ whole genome shotgun (WGS) entry which is preliminary data.</text>
</comment>
<evidence type="ECO:0000256" key="4">
    <source>
        <dbReference type="ARBA" id="ARBA00023029"/>
    </source>
</evidence>
<dbReference type="InterPro" id="IPR023405">
    <property type="entry name" value="Topo_IA_core_domain"/>
</dbReference>
<dbReference type="CDD" id="cd00186">
    <property type="entry name" value="TOP1Ac"/>
    <property type="match status" value="1"/>
</dbReference>
<evidence type="ECO:0000259" key="9">
    <source>
        <dbReference type="PROSITE" id="PS50880"/>
    </source>
</evidence>
<keyword evidence="12" id="KW-1185">Reference proteome</keyword>
<keyword evidence="4 7" id="KW-0799">Topoisomerase</keyword>
<keyword evidence="6 7" id="KW-0413">Isomerase</keyword>
<dbReference type="GO" id="GO:0003917">
    <property type="term" value="F:DNA topoisomerase type I (single strand cut, ATP-independent) activity"/>
    <property type="evidence" value="ECO:0007669"/>
    <property type="project" value="UniProtKB-EC"/>
</dbReference>
<comment type="function">
    <text evidence="7">Introduces a single-strand break via transesterification at a target site in duplex DNA. Releases the supercoiling and torsional tension of DNA introduced during the DNA replication and transcription by transiently cleaving and rejoining one strand of the DNA duplex. The scissile phosphodiester is attacked by the catalytic tyrosine of the enzyme, resulting in the formation of a DNA-(5'-phosphotyrosyl)-enzyme intermediate and the expulsion of a 3'-OH DNA strand.</text>
</comment>
<dbReference type="InterPro" id="IPR000380">
    <property type="entry name" value="Topo_IA"/>
</dbReference>
<dbReference type="GO" id="GO:0003677">
    <property type="term" value="F:DNA binding"/>
    <property type="evidence" value="ECO:0007669"/>
    <property type="project" value="UniProtKB-KW"/>
</dbReference>
<dbReference type="Pfam" id="PF01131">
    <property type="entry name" value="Topoisom_bac"/>
    <property type="match status" value="1"/>
</dbReference>
<dbReference type="OrthoDB" id="430051at2759"/>
<dbReference type="Proteomes" id="UP000014978">
    <property type="component" value="Unassembled WGS sequence"/>
</dbReference>
<dbReference type="InterPro" id="IPR013497">
    <property type="entry name" value="Topo_IA_cen"/>
</dbReference>
<dbReference type="InterPro" id="IPR013825">
    <property type="entry name" value="Topo_IA_cen_sub2"/>
</dbReference>
<dbReference type="InterPro" id="IPR003602">
    <property type="entry name" value="Topo_IA_DNA-bd_dom"/>
</dbReference>
<dbReference type="GO" id="GO:0006265">
    <property type="term" value="P:DNA topological change"/>
    <property type="evidence" value="ECO:0007669"/>
    <property type="project" value="InterPro"/>
</dbReference>
<dbReference type="PROSITE" id="PS52039">
    <property type="entry name" value="TOPO_IA_2"/>
    <property type="match status" value="1"/>
</dbReference>
<dbReference type="PANTHER" id="PTHR11390">
    <property type="entry name" value="PROKARYOTIC DNA TOPOISOMERASE"/>
    <property type="match status" value="1"/>
</dbReference>
<dbReference type="Gene3D" id="2.70.20.10">
    <property type="entry name" value="Topoisomerase I, domain 3"/>
    <property type="match status" value="1"/>
</dbReference>
<dbReference type="CDD" id="cd03362">
    <property type="entry name" value="TOPRIM_TopoIA_TopoIII"/>
    <property type="match status" value="1"/>
</dbReference>
<evidence type="ECO:0000256" key="5">
    <source>
        <dbReference type="ARBA" id="ARBA00023125"/>
    </source>
</evidence>
<dbReference type="EC" id="5.6.2.1" evidence="3 7"/>
<comment type="catalytic activity">
    <reaction evidence="1 7">
        <text>ATP-independent breakage of single-stranded DNA, followed by passage and rejoining.</text>
        <dbReference type="EC" id="5.6.2.1"/>
    </reaction>
</comment>
<sequence>MPMRILNIAEKPSVARSISSILCGGNMNKRRGKHKYTMVYEFDYDGKTMIFTSVLGHLYNYEFVKENINYGENENNTINYDENEGCNKYKNIYNMFNAPIGKKVLDSKIVDNIYYNLRNIDKILIWTDCDREGENIAQEIYDTIIKSNNDKINNRMVIKRIRFSAIEKTHLINAIQTECDINLNEAYAVDARMELDLRIGIIMSRLQSNYFRELNEKSNIGLFEHNNISKDKNKFIMVTYGPCQIPTLNFVVEREDSIINFIEEDFYSLEINIKKKMENIFKWNRNRVFDKKCITHLYDYLTNSGINENGCNNIVTAKIINVAETTETRFRPLPLRTVELQKICTRLFNVSAFDLMSICEKLYINGYISYPRTETDCFKANFNYKNIVDKIASDKDLGVLVDKLKRINGKNSDSTNIKYYARKGKNDDNAHSPIYPLKSGDNLTDKMQRNIYYYIANRFLASISKDAKISKIKVELNMKDEIFTCTGVKILEYNYLEIYKYDKVTEKEIDKFTMGEEFPIHKTNNINNIKITEGKTTPPTYLTEPELISLMDKYGIGTDSTIHEHINKIITRKYSIKKTNKIEPLPLGRILIHGYNRINCCYIDNNDNNGNNDDIDDDEENKTNTGNNTNTILYPLNKPMLRSNLELKLKEIEKGAIIKNKVIEEEIKIYKRIFNIIVNNLYKFKEEVEDNNNYVTTIKNNNKRNNNSNRSSNNSNSNNNNNRDNNSNIDNNRSIGNNNSNRGNNNRNGICN</sequence>
<feature type="domain" description="Toprim" evidence="9">
    <location>
        <begin position="4"/>
        <end position="166"/>
    </location>
</feature>
<dbReference type="PRINTS" id="PR00417">
    <property type="entry name" value="PRTPISMRASEI"/>
</dbReference>
<evidence type="ECO:0000256" key="2">
    <source>
        <dbReference type="ARBA" id="ARBA00009446"/>
    </source>
</evidence>
<evidence type="ECO:0000313" key="12">
    <source>
        <dbReference type="Proteomes" id="UP000014978"/>
    </source>
</evidence>
<dbReference type="PANTHER" id="PTHR11390:SF21">
    <property type="entry name" value="DNA TOPOISOMERASE 3-ALPHA"/>
    <property type="match status" value="1"/>
</dbReference>
<dbReference type="InterPro" id="IPR003601">
    <property type="entry name" value="Topo_IA_2"/>
</dbReference>
<keyword evidence="5 7" id="KW-0238">DNA-binding</keyword>
<dbReference type="InParanoid" id="S7XLM7"/>
<accession>S7XLM7</accession>
<dbReference type="GO" id="GO:0006281">
    <property type="term" value="P:DNA repair"/>
    <property type="evidence" value="ECO:0007669"/>
    <property type="project" value="TreeGrafter"/>
</dbReference>